<evidence type="ECO:0000256" key="8">
    <source>
        <dbReference type="HAMAP-Rule" id="MF_00425"/>
    </source>
</evidence>
<evidence type="ECO:0000256" key="1">
    <source>
        <dbReference type="ARBA" id="ARBA00022448"/>
    </source>
</evidence>
<feature type="domain" description="Na(+)-translocating NADH-quinone reductase subunit A C-terminal" evidence="10">
    <location>
        <begin position="270"/>
        <end position="317"/>
    </location>
</feature>
<dbReference type="InterPro" id="IPR056148">
    <property type="entry name" value="NQRA_2nd"/>
</dbReference>
<dbReference type="STRING" id="1279009.ADICEAN_03172"/>
<dbReference type="Proteomes" id="UP000011910">
    <property type="component" value="Unassembled WGS sequence"/>
</dbReference>
<evidence type="ECO:0000256" key="6">
    <source>
        <dbReference type="ARBA" id="ARBA00023075"/>
    </source>
</evidence>
<evidence type="ECO:0000259" key="11">
    <source>
        <dbReference type="Pfam" id="PF24836"/>
    </source>
</evidence>
<dbReference type="RefSeq" id="WP_009196555.1">
    <property type="nucleotide sequence ID" value="NZ_AODQ01000096.1"/>
</dbReference>
<dbReference type="eggNOG" id="COG1726">
    <property type="taxonomic scope" value="Bacteria"/>
</dbReference>
<keyword evidence="7 8" id="KW-0739">Sodium transport</keyword>
<feature type="domain" description="NqrA second alpha/beta" evidence="11">
    <location>
        <begin position="120"/>
        <end position="263"/>
    </location>
</feature>
<dbReference type="HAMAP" id="MF_00425">
    <property type="entry name" value="NqrA"/>
    <property type="match status" value="1"/>
</dbReference>
<reference evidence="12 13" key="1">
    <citation type="journal article" date="2013" name="Genome Announc.">
        <title>Draft Genome Sequence of Cesiribacter andamanensis Strain AMV16T, Isolated from a Soil Sample from a Mud Volcano in the Andaman Islands, India.</title>
        <authorList>
            <person name="Shivaji S."/>
            <person name="Ara S."/>
            <person name="Begum Z."/>
            <person name="Srinivas T.N."/>
            <person name="Singh A."/>
            <person name="Kumar Pinnaka A."/>
        </authorList>
    </citation>
    <scope>NUCLEOTIDE SEQUENCE [LARGE SCALE GENOMIC DNA]</scope>
    <source>
        <strain evidence="12 13">AMV16</strain>
    </source>
</reference>
<evidence type="ECO:0000256" key="2">
    <source>
        <dbReference type="ARBA" id="ARBA00022967"/>
    </source>
</evidence>
<evidence type="ECO:0000313" key="12">
    <source>
        <dbReference type="EMBL" id="EMR01686.1"/>
    </source>
</evidence>
<dbReference type="Pfam" id="PF24836">
    <property type="entry name" value="NQRA_2nd"/>
    <property type="match status" value="1"/>
</dbReference>
<sequence>MSKVIKLKKGFNINLAGQAERKVAGEVMPETFALKPTDFWGIQRPKVLVKEGDTVKAGTPILFDKANPKVQFVAPVSGEVVEVVRGAKRKLLEIRILADKQLVYEEFPKLSASELSALPREEAVELLARSGVWPHLVQRPYGIIASPDVTPRAIFISTFDTHPLAPEYDFLLKGQERYFQAGIDMLKRLTDGPVHLGIHADAELSPVFADVKGATLHKFSGKHPAGNVGVQIHHIDPINKGDIVWTINPVGVVQIGKLLVDGRYDSSKLVALTGSELTTPQYIKTWSGAQVGKLIGNGVKAGELRYISGNVLTGTNVGREGYLGFHDNMVTVIPEGKYYDFLGWLKPTADKLSFHRSFGLLSFLRPNKPFVVDTNLQGEERAFVQTSSYGKVVPMDIMPEYLVKAIMAEDYDGMEALGIYEVIEEDLALCEFIDVSKHDFQAILREGLTLMQYS</sequence>
<dbReference type="GO" id="GO:0016655">
    <property type="term" value="F:oxidoreductase activity, acting on NAD(P)H, quinone or similar compound as acceptor"/>
    <property type="evidence" value="ECO:0007669"/>
    <property type="project" value="UniProtKB-UniRule"/>
</dbReference>
<comment type="caution">
    <text evidence="12">The sequence shown here is derived from an EMBL/GenBank/DDBJ whole genome shotgun (WGS) entry which is preliminary data.</text>
</comment>
<protein>
    <recommendedName>
        <fullName evidence="8">Na(+)-translocating NADH-quinone reductase subunit A</fullName>
        <shortName evidence="8">Na(+)-NQR subunit A</shortName>
        <shortName evidence="8">Na(+)-translocating NQR subunit A</shortName>
        <ecNumber evidence="8">7.2.1.1</ecNumber>
    </recommendedName>
    <alternativeName>
        <fullName evidence="8">NQR complex subunit A</fullName>
    </alternativeName>
    <alternativeName>
        <fullName evidence="8">NQR-1 subunit A</fullName>
    </alternativeName>
</protein>
<keyword evidence="6 8" id="KW-0830">Ubiquinone</keyword>
<keyword evidence="13" id="KW-1185">Reference proteome</keyword>
<comment type="function">
    <text evidence="8">NQR complex catalyzes the reduction of ubiquinone-1 to ubiquinol by two successive reactions, coupled with the transport of Na(+) ions from the cytoplasm to the periplasm. NqrA to NqrE are probably involved in the second step, the conversion of ubisemiquinone to ubiquinol.</text>
</comment>
<dbReference type="PATRIC" id="fig|1279009.4.peg.3220"/>
<dbReference type="InterPro" id="IPR008703">
    <property type="entry name" value="NqrA"/>
</dbReference>
<evidence type="ECO:0000256" key="5">
    <source>
        <dbReference type="ARBA" id="ARBA00023065"/>
    </source>
</evidence>
<keyword evidence="12" id="KW-0560">Oxidoreductase</keyword>
<dbReference type="PANTHER" id="PTHR37839:SF1">
    <property type="entry name" value="NA(+)-TRANSLOCATING NADH-QUINONE REDUCTASE SUBUNIT A"/>
    <property type="match status" value="1"/>
</dbReference>
<dbReference type="AlphaFoldDB" id="M7N386"/>
<feature type="domain" description="NqrA N-terminal barrel-sandwich hybrid" evidence="9">
    <location>
        <begin position="5"/>
        <end position="98"/>
    </location>
</feature>
<evidence type="ECO:0000256" key="7">
    <source>
        <dbReference type="ARBA" id="ARBA00023201"/>
    </source>
</evidence>
<keyword evidence="4 8" id="KW-0915">Sodium</keyword>
<evidence type="ECO:0000259" key="9">
    <source>
        <dbReference type="Pfam" id="PF05896"/>
    </source>
</evidence>
<comment type="subunit">
    <text evidence="8">Composed of six subunits; NqrA, NqrB, NqrC, NqrD, NqrE and NqrF.</text>
</comment>
<dbReference type="EC" id="7.2.1.1" evidence="8"/>
<evidence type="ECO:0000256" key="4">
    <source>
        <dbReference type="ARBA" id="ARBA00023053"/>
    </source>
</evidence>
<dbReference type="NCBIfam" id="NF003761">
    <property type="entry name" value="PRK05352.1-4"/>
    <property type="match status" value="1"/>
</dbReference>
<gene>
    <name evidence="8 12" type="primary">nqrA</name>
    <name evidence="12" type="ORF">ADICEAN_03172</name>
</gene>
<evidence type="ECO:0000313" key="13">
    <source>
        <dbReference type="Proteomes" id="UP000011910"/>
    </source>
</evidence>
<proteinExistence type="inferred from homology"/>
<evidence type="ECO:0000259" key="10">
    <source>
        <dbReference type="Pfam" id="PF11973"/>
    </source>
</evidence>
<evidence type="ECO:0000256" key="3">
    <source>
        <dbReference type="ARBA" id="ARBA00023027"/>
    </source>
</evidence>
<organism evidence="12 13">
    <name type="scientific">Cesiribacter andamanensis AMV16</name>
    <dbReference type="NCBI Taxonomy" id="1279009"/>
    <lineage>
        <taxon>Bacteria</taxon>
        <taxon>Pseudomonadati</taxon>
        <taxon>Bacteroidota</taxon>
        <taxon>Cytophagia</taxon>
        <taxon>Cytophagales</taxon>
        <taxon>Cesiribacteraceae</taxon>
        <taxon>Cesiribacter</taxon>
    </lineage>
</organism>
<dbReference type="OrthoDB" id="9774536at2"/>
<dbReference type="Pfam" id="PF05896">
    <property type="entry name" value="NQRA_N"/>
    <property type="match status" value="1"/>
</dbReference>
<accession>M7N386</accession>
<name>M7N386_9BACT</name>
<dbReference type="PANTHER" id="PTHR37839">
    <property type="entry name" value="NA(+)-TRANSLOCATING NADH-QUINONE REDUCTASE SUBUNIT A"/>
    <property type="match status" value="1"/>
</dbReference>
<comment type="similarity">
    <text evidence="8">Belongs to the NqrA family.</text>
</comment>
<dbReference type="InterPro" id="IPR022615">
    <property type="entry name" value="NqrA_C_domain"/>
</dbReference>
<dbReference type="InterPro" id="IPR056147">
    <property type="entry name" value="NQRA_N"/>
</dbReference>
<dbReference type="GO" id="GO:0006814">
    <property type="term" value="P:sodium ion transport"/>
    <property type="evidence" value="ECO:0007669"/>
    <property type="project" value="UniProtKB-UniRule"/>
</dbReference>
<keyword evidence="5 8" id="KW-0406">Ion transport</keyword>
<keyword evidence="3 8" id="KW-0520">NAD</keyword>
<dbReference type="Pfam" id="PF11973">
    <property type="entry name" value="NQRA_SLBB"/>
    <property type="match status" value="1"/>
</dbReference>
<dbReference type="NCBIfam" id="TIGR01936">
    <property type="entry name" value="nqrA"/>
    <property type="match status" value="1"/>
</dbReference>
<comment type="catalytic activity">
    <reaction evidence="8">
        <text>a ubiquinone + n Na(+)(in) + NADH + H(+) = a ubiquinol + n Na(+)(out) + NAD(+)</text>
        <dbReference type="Rhea" id="RHEA:47748"/>
        <dbReference type="Rhea" id="RHEA-COMP:9565"/>
        <dbReference type="Rhea" id="RHEA-COMP:9566"/>
        <dbReference type="ChEBI" id="CHEBI:15378"/>
        <dbReference type="ChEBI" id="CHEBI:16389"/>
        <dbReference type="ChEBI" id="CHEBI:17976"/>
        <dbReference type="ChEBI" id="CHEBI:29101"/>
        <dbReference type="ChEBI" id="CHEBI:57540"/>
        <dbReference type="ChEBI" id="CHEBI:57945"/>
        <dbReference type="EC" id="7.2.1.1"/>
    </reaction>
</comment>
<dbReference type="EMBL" id="AODQ01000096">
    <property type="protein sequence ID" value="EMR01686.1"/>
    <property type="molecule type" value="Genomic_DNA"/>
</dbReference>
<keyword evidence="2 8" id="KW-1278">Translocase</keyword>
<keyword evidence="1 8" id="KW-0813">Transport</keyword>